<organism evidence="4 5">
    <name type="scientific">Rhodobacter lacus</name>
    <dbReference type="NCBI Taxonomy" id="1641972"/>
    <lineage>
        <taxon>Bacteria</taxon>
        <taxon>Pseudomonadati</taxon>
        <taxon>Pseudomonadota</taxon>
        <taxon>Alphaproteobacteria</taxon>
        <taxon>Rhodobacterales</taxon>
        <taxon>Rhodobacter group</taxon>
        <taxon>Rhodobacter</taxon>
    </lineage>
</organism>
<keyword evidence="1" id="KW-0175">Coiled coil</keyword>
<keyword evidence="5" id="KW-1185">Reference proteome</keyword>
<dbReference type="InterPro" id="IPR043605">
    <property type="entry name" value="DUF883_C"/>
</dbReference>
<protein>
    <submittedName>
        <fullName evidence="4">YqjD family protein</fullName>
    </submittedName>
</protein>
<accession>A0ABW5A7Z5</accession>
<evidence type="ECO:0000256" key="2">
    <source>
        <dbReference type="SAM" id="Phobius"/>
    </source>
</evidence>
<keyword evidence="2" id="KW-1133">Transmembrane helix</keyword>
<gene>
    <name evidence="4" type="ORF">ACFSM0_10005</name>
</gene>
<name>A0ABW5A7Z5_9RHOB</name>
<proteinExistence type="predicted"/>
<evidence type="ECO:0000313" key="5">
    <source>
        <dbReference type="Proteomes" id="UP001597413"/>
    </source>
</evidence>
<sequence>MASANPIPQSNGKLPPEVAKMEQQIEKLSAELAELTRTAGDYGASRMEQLSAQAKELRAEIAARSSAAADVARERFHEAEGAVEDRVRANPMAALGIAAGVGFLAALLVKR</sequence>
<dbReference type="PANTHER" id="PTHR35893">
    <property type="entry name" value="INNER MEMBRANE PROTEIN-RELATED"/>
    <property type="match status" value="1"/>
</dbReference>
<comment type="caution">
    <text evidence="4">The sequence shown here is derived from an EMBL/GenBank/DDBJ whole genome shotgun (WGS) entry which is preliminary data.</text>
</comment>
<dbReference type="RefSeq" id="WP_377389895.1">
    <property type="nucleotide sequence ID" value="NZ_JBHUIX010000011.1"/>
</dbReference>
<evidence type="ECO:0000256" key="1">
    <source>
        <dbReference type="SAM" id="Coils"/>
    </source>
</evidence>
<dbReference type="Proteomes" id="UP001597413">
    <property type="component" value="Unassembled WGS sequence"/>
</dbReference>
<feature type="transmembrane region" description="Helical" evidence="2">
    <location>
        <begin position="92"/>
        <end position="109"/>
    </location>
</feature>
<dbReference type="EMBL" id="JBHUIX010000011">
    <property type="protein sequence ID" value="MFD2174423.1"/>
    <property type="molecule type" value="Genomic_DNA"/>
</dbReference>
<evidence type="ECO:0000259" key="3">
    <source>
        <dbReference type="Pfam" id="PF19029"/>
    </source>
</evidence>
<dbReference type="Pfam" id="PF19029">
    <property type="entry name" value="DUF883_C"/>
    <property type="match status" value="1"/>
</dbReference>
<keyword evidence="2" id="KW-0812">Transmembrane</keyword>
<dbReference type="PANTHER" id="PTHR35893:SF3">
    <property type="entry name" value="INNER MEMBRANE PROTEIN"/>
    <property type="match status" value="1"/>
</dbReference>
<dbReference type="InterPro" id="IPR010279">
    <property type="entry name" value="YqjD/ElaB"/>
</dbReference>
<feature type="coiled-coil region" evidence="1">
    <location>
        <begin position="18"/>
        <end position="67"/>
    </location>
</feature>
<reference evidence="5" key="1">
    <citation type="journal article" date="2019" name="Int. J. Syst. Evol. Microbiol.">
        <title>The Global Catalogue of Microorganisms (GCM) 10K type strain sequencing project: providing services to taxonomists for standard genome sequencing and annotation.</title>
        <authorList>
            <consortium name="The Broad Institute Genomics Platform"/>
            <consortium name="The Broad Institute Genome Sequencing Center for Infectious Disease"/>
            <person name="Wu L."/>
            <person name="Ma J."/>
        </authorList>
    </citation>
    <scope>NUCLEOTIDE SEQUENCE [LARGE SCALE GENOMIC DNA]</scope>
    <source>
        <strain evidence="5">CCUG 55131</strain>
    </source>
</reference>
<keyword evidence="2" id="KW-0472">Membrane</keyword>
<evidence type="ECO:0000313" key="4">
    <source>
        <dbReference type="EMBL" id="MFD2174423.1"/>
    </source>
</evidence>
<feature type="domain" description="DUF883" evidence="3">
    <location>
        <begin position="84"/>
        <end position="110"/>
    </location>
</feature>